<dbReference type="CTD" id="147798"/>
<feature type="transmembrane region" description="Helical" evidence="6">
    <location>
        <begin position="366"/>
        <end position="384"/>
    </location>
</feature>
<feature type="transmembrane region" description="Helical" evidence="6">
    <location>
        <begin position="262"/>
        <end position="282"/>
    </location>
</feature>
<reference evidence="9" key="2">
    <citation type="submission" date="2025-09" db="UniProtKB">
        <authorList>
            <consortium name="Ensembl"/>
        </authorList>
    </citation>
    <scope>IDENTIFICATION</scope>
</reference>
<evidence type="ECO:0000256" key="1">
    <source>
        <dbReference type="ARBA" id="ARBA00004141"/>
    </source>
</evidence>
<accession>A0A3B3SM89</accession>
<evidence type="ECO:0000313" key="10">
    <source>
        <dbReference type="Proteomes" id="UP000261540"/>
    </source>
</evidence>
<keyword evidence="10" id="KW-1185">Reference proteome</keyword>
<evidence type="ECO:0000259" key="8">
    <source>
        <dbReference type="Pfam" id="PF07810"/>
    </source>
</evidence>
<evidence type="ECO:0000256" key="6">
    <source>
        <dbReference type="RuleBase" id="RU310713"/>
    </source>
</evidence>
<feature type="transmembrane region" description="Helical" evidence="6">
    <location>
        <begin position="191"/>
        <end position="212"/>
    </location>
</feature>
<evidence type="ECO:0000256" key="3">
    <source>
        <dbReference type="ARBA" id="ARBA00022692"/>
    </source>
</evidence>
<name>A0A3B3SM89_9TELE</name>
<dbReference type="RefSeq" id="XP_023685884.1">
    <property type="nucleotide sequence ID" value="XM_023830116.2"/>
</dbReference>
<evidence type="ECO:0000256" key="4">
    <source>
        <dbReference type="ARBA" id="ARBA00022989"/>
    </source>
</evidence>
<dbReference type="GeneID" id="111853341"/>
<feature type="transmembrane region" description="Helical" evidence="6">
    <location>
        <begin position="396"/>
        <end position="422"/>
    </location>
</feature>
<feature type="transmembrane region" description="Helical" evidence="6">
    <location>
        <begin position="562"/>
        <end position="586"/>
    </location>
</feature>
<dbReference type="GO" id="GO:0005886">
    <property type="term" value="C:plasma membrane"/>
    <property type="evidence" value="ECO:0007669"/>
    <property type="project" value="InterPro"/>
</dbReference>
<keyword evidence="5 6" id="KW-0472">Membrane</keyword>
<feature type="transmembrane region" description="Helical" evidence="6">
    <location>
        <begin position="133"/>
        <end position="155"/>
    </location>
</feature>
<feature type="transmembrane region" description="Helical" evidence="6">
    <location>
        <begin position="619"/>
        <end position="650"/>
    </location>
</feature>
<keyword evidence="4 6" id="KW-1133">Transmembrane helix</keyword>
<proteinExistence type="inferred from homology"/>
<evidence type="ECO:0000313" key="9">
    <source>
        <dbReference type="Ensembl" id="ENSPKIP00000031463.1"/>
    </source>
</evidence>
<dbReference type="Proteomes" id="UP000261540">
    <property type="component" value="Unplaced"/>
</dbReference>
<comment type="subcellular location">
    <subcellularLocation>
        <location evidence="1 6">Membrane</location>
        <topology evidence="1 6">Multi-pass membrane protein</topology>
    </subcellularLocation>
</comment>
<dbReference type="GeneTree" id="ENSGT01050000244894"/>
<feature type="region of interest" description="Disordered" evidence="7">
    <location>
        <begin position="1"/>
        <end position="58"/>
    </location>
</feature>
<dbReference type="InterPro" id="IPR012496">
    <property type="entry name" value="TMC_dom"/>
</dbReference>
<dbReference type="KEGG" id="pki:111853341"/>
<dbReference type="OrthoDB" id="1936208at2759"/>
<sequence>MSWARERQTLDAGQIHYGPHQSLRLRERPSNSAVQRPPQFNWNADQPEEGAKGRPRNLKELPLPMELKKAIRQVQQMKVPVMSNWQSWKISKSKTMKRFLEESREVLAYVAPWRRTLHKIGGHFGGGVQSYFLFLRFLVVLNFLSFLLIAGFVLAPSIVFQSSPGNSETQNSIDQIECMIYSPEPQSLSVFYQYFLDLLTGMGFMEYSYLFYGFYNNTEMMNLQLSYNIPMAYLLTTAFYFIFCLICIVLRMGAVIRDVVKTGGRAVGGYSTLVFTAWDYGLQGNRATNLKQNNIRYQLQMDLEEERIRKVAASLTMAQTVRLYSLRAFLNLVVFGLIGAAFYAIFKATQFSQSQTGGDFLDLIVQYLPSIVITAANFLVPFLCDKIALLERHSPSTTVILALLRAVFLRLVSLGVLLFTLWNGITCNGVTESAACSVCQYNHKQYPCWETRVGQEMYKLTVFDFITVIAVMILVEFPRRMLVDHCPCKLAQFVGRQEFVVPQNVLGLVYGQTVVWTGALFCPLLPAINTIKFIIIFYCRKITLFQNCRPADRTFRSNSSNFFFLLVLLLGWSLATVALIYAAVMIHPSMGCGPFRFLSMMWSVVPDSLQLLSNSSRDFLYFMGSQAFCIPLFVLLCVVLCYIAALASIYGKTVSLLQSQLKMEGRDKQFLVKRIKELNSASRGKKR</sequence>
<organism evidence="9 10">
    <name type="scientific">Paramormyrops kingsleyae</name>
    <dbReference type="NCBI Taxonomy" id="1676925"/>
    <lineage>
        <taxon>Eukaryota</taxon>
        <taxon>Metazoa</taxon>
        <taxon>Chordata</taxon>
        <taxon>Craniata</taxon>
        <taxon>Vertebrata</taxon>
        <taxon>Euteleostomi</taxon>
        <taxon>Actinopterygii</taxon>
        <taxon>Neopterygii</taxon>
        <taxon>Teleostei</taxon>
        <taxon>Osteoglossocephala</taxon>
        <taxon>Osteoglossomorpha</taxon>
        <taxon>Osteoglossiformes</taxon>
        <taxon>Mormyridae</taxon>
        <taxon>Paramormyrops</taxon>
    </lineage>
</organism>
<dbReference type="STRING" id="1676925.ENSPKIP00000031463"/>
<feature type="compositionally biased region" description="Polar residues" evidence="7">
    <location>
        <begin position="30"/>
        <end position="44"/>
    </location>
</feature>
<dbReference type="AlphaFoldDB" id="A0A3B3SM89"/>
<evidence type="ECO:0000256" key="2">
    <source>
        <dbReference type="ARBA" id="ARBA00006510"/>
    </source>
</evidence>
<dbReference type="Pfam" id="PF07810">
    <property type="entry name" value="TMC"/>
    <property type="match status" value="1"/>
</dbReference>
<feature type="domain" description="TMC" evidence="8">
    <location>
        <begin position="448"/>
        <end position="557"/>
    </location>
</feature>
<dbReference type="PANTHER" id="PTHR23302:SF45">
    <property type="entry name" value="TRANSMEMBRANE CHANNEL-LIKE PROTEIN 4"/>
    <property type="match status" value="1"/>
</dbReference>
<evidence type="ECO:0000256" key="7">
    <source>
        <dbReference type="SAM" id="MobiDB-lite"/>
    </source>
</evidence>
<comment type="similarity">
    <text evidence="2 6">Belongs to the TMC family.</text>
</comment>
<dbReference type="PANTHER" id="PTHR23302">
    <property type="entry name" value="TRANSMEMBRANE CHANNEL-RELATED"/>
    <property type="match status" value="1"/>
</dbReference>
<keyword evidence="3 6" id="KW-0812">Transmembrane</keyword>
<protein>
    <recommendedName>
        <fullName evidence="6">Transmembrane channel-like protein</fullName>
    </recommendedName>
</protein>
<dbReference type="Ensembl" id="ENSPKIT00000012309.1">
    <property type="protein sequence ID" value="ENSPKIP00000031463.1"/>
    <property type="gene ID" value="ENSPKIG00000011939.1"/>
</dbReference>
<dbReference type="GO" id="GO:0008381">
    <property type="term" value="F:mechanosensitive monoatomic ion channel activity"/>
    <property type="evidence" value="ECO:0007669"/>
    <property type="project" value="TreeGrafter"/>
</dbReference>
<evidence type="ECO:0000256" key="5">
    <source>
        <dbReference type="ARBA" id="ARBA00023136"/>
    </source>
</evidence>
<feature type="transmembrane region" description="Helical" evidence="6">
    <location>
        <begin position="328"/>
        <end position="346"/>
    </location>
</feature>
<dbReference type="InterPro" id="IPR038900">
    <property type="entry name" value="TMC"/>
</dbReference>
<feature type="transmembrane region" description="Helical" evidence="6">
    <location>
        <begin position="233"/>
        <end position="256"/>
    </location>
</feature>
<reference evidence="9" key="1">
    <citation type="submission" date="2025-08" db="UniProtKB">
        <authorList>
            <consortium name="Ensembl"/>
        </authorList>
    </citation>
    <scope>IDENTIFICATION</scope>
</reference>